<dbReference type="Proteomes" id="UP000076078">
    <property type="component" value="Unassembled WGS sequence"/>
</dbReference>
<dbReference type="InParanoid" id="A0A152AA60"/>
<protein>
    <submittedName>
        <fullName evidence="1">Uncharacterized protein</fullName>
    </submittedName>
</protein>
<comment type="caution">
    <text evidence="1">The sequence shown here is derived from an EMBL/GenBank/DDBJ whole genome shotgun (WGS) entry which is preliminary data.</text>
</comment>
<dbReference type="EMBL" id="LODT01000001">
    <property type="protein sequence ID" value="KYR03109.1"/>
    <property type="molecule type" value="Genomic_DNA"/>
</dbReference>
<organism evidence="1 2">
    <name type="scientific">Tieghemostelium lacteum</name>
    <name type="common">Slime mold</name>
    <name type="synonym">Dictyostelium lacteum</name>
    <dbReference type="NCBI Taxonomy" id="361077"/>
    <lineage>
        <taxon>Eukaryota</taxon>
        <taxon>Amoebozoa</taxon>
        <taxon>Evosea</taxon>
        <taxon>Eumycetozoa</taxon>
        <taxon>Dictyostelia</taxon>
        <taxon>Dictyosteliales</taxon>
        <taxon>Raperosteliaceae</taxon>
        <taxon>Tieghemostelium</taxon>
    </lineage>
</organism>
<dbReference type="InterPro" id="IPR032675">
    <property type="entry name" value="LRR_dom_sf"/>
</dbReference>
<dbReference type="Gene3D" id="3.80.10.10">
    <property type="entry name" value="Ribonuclease Inhibitor"/>
    <property type="match status" value="1"/>
</dbReference>
<proteinExistence type="predicted"/>
<evidence type="ECO:0000313" key="2">
    <source>
        <dbReference type="Proteomes" id="UP000076078"/>
    </source>
</evidence>
<reference evidence="1 2" key="1">
    <citation type="submission" date="2015-12" db="EMBL/GenBank/DDBJ databases">
        <title>Dictyostelia acquired genes for synthesis and detection of signals that induce cell-type specialization by lateral gene transfer from prokaryotes.</title>
        <authorList>
            <person name="Gloeckner G."/>
            <person name="Schaap P."/>
        </authorList>
    </citation>
    <scope>NUCLEOTIDE SEQUENCE [LARGE SCALE GENOMIC DNA]</scope>
    <source>
        <strain evidence="1 2">TK</strain>
    </source>
</reference>
<keyword evidence="2" id="KW-1185">Reference proteome</keyword>
<sequence>MGVVSNLIVTKILQNVIDHMKFHLNEKSTLSFIQEFYFICHEWTESILKKKIVYKKVTIYSEEDLLEYERIYKLGFHNINVIFKYYGKDLPVKTLSQILPNIVKMKNYKLPLEFSDNGTKYQFTPRYIATTKRDYLIALKKGKLFDRFPNIKKLSLICPSNYVDEDEEFEDIYRFDIDGVTQVPEHVHLDGFDEFTHQLNGLDIFESWNGSLKSLKISGITVESYDDLCIDLQQCKSITKLNLNIDNDENKSNLNVLFHLFGKLPNLQKLVLNPHIPESYVSAFKFIEFILTHHNITDISLFNVDVKEDGKYANQLDTPLANHKQSLKKIRMVNAKVPLENMGMKKIMESLDFIKLQECSWETMYANSNPIMDMSKVKSDLSVYNREQVQWFVLSNPLQWTITTLDIQEYSNGHHLTDIFNKNLPSLTNIHFPIDELENTCKQQLLEAIVANKYVTSIKIRFTNDKIIALEILETILKKPQIKHLSVRESIFIDREKICNLLETAQYLQHFQYDGRRSGNIQSQIKKLHLD</sequence>
<name>A0A152AA60_TIELA</name>
<evidence type="ECO:0000313" key="1">
    <source>
        <dbReference type="EMBL" id="KYR03109.1"/>
    </source>
</evidence>
<dbReference type="SUPFAM" id="SSF52047">
    <property type="entry name" value="RNI-like"/>
    <property type="match status" value="1"/>
</dbReference>
<dbReference type="AlphaFoldDB" id="A0A152AA60"/>
<accession>A0A152AA60</accession>
<gene>
    <name evidence="1" type="ORF">DLAC_00604</name>
</gene>